<evidence type="ECO:0000256" key="7">
    <source>
        <dbReference type="ARBA" id="ARBA00023157"/>
    </source>
</evidence>
<keyword evidence="9" id="KW-0325">Glycoprotein</keyword>
<dbReference type="PRINTS" id="PR01428">
    <property type="entry name" value="PROTEASEAR"/>
</dbReference>
<keyword evidence="8" id="KW-0675">Receptor</keyword>
<keyword evidence="2" id="KW-1003">Cell membrane</keyword>
<evidence type="ECO:0000256" key="8">
    <source>
        <dbReference type="ARBA" id="ARBA00023170"/>
    </source>
</evidence>
<dbReference type="GO" id="GO:0015057">
    <property type="term" value="F:thrombin-activated receptor activity"/>
    <property type="evidence" value="ECO:0007669"/>
    <property type="project" value="InterPro"/>
</dbReference>
<feature type="chain" id="PRO_5034727475" evidence="13">
    <location>
        <begin position="22"/>
        <end position="372"/>
    </location>
</feature>
<feature type="transmembrane region" description="Helical" evidence="12">
    <location>
        <begin position="131"/>
        <end position="153"/>
    </location>
</feature>
<evidence type="ECO:0000256" key="2">
    <source>
        <dbReference type="ARBA" id="ARBA00022475"/>
    </source>
</evidence>
<dbReference type="GO" id="GO:0007596">
    <property type="term" value="P:blood coagulation"/>
    <property type="evidence" value="ECO:0007669"/>
    <property type="project" value="InterPro"/>
</dbReference>
<comment type="subcellular location">
    <subcellularLocation>
        <location evidence="1">Cell membrane</location>
        <topology evidence="1">Multi-pass membrane protein</topology>
    </subcellularLocation>
</comment>
<dbReference type="InterPro" id="IPR017452">
    <property type="entry name" value="GPCR_Rhodpsn_7TM"/>
</dbReference>
<evidence type="ECO:0000256" key="12">
    <source>
        <dbReference type="SAM" id="Phobius"/>
    </source>
</evidence>
<dbReference type="InterPro" id="IPR003912">
    <property type="entry name" value="Protea_act_rcpt"/>
</dbReference>
<sequence length="372" mass="42377">IKMKALVLVAAGLLLLPPTLCQSGIGNVADSSEKPTLTIKTFNGDPLSAFEDFPLSDIEGWTGATTTIQTKCPEETVSTLYVTNATVGYLRSSLSTKLIPAVYILVFVVGVPANIVTLWKLSSRTKSICLIIFHTNLAIADLLFCVTLPFKIFYHLNGNNWVFGEVMCRITTVIFYGNMYCSILLLTCMGINRYLATVHPFLYRKLPKRNFSLFMCGLVWVMVFFYMVPFLILKQEYYLVQPNVTTCHDVHNICASPSPFQFYYFISLAFFGFLIPFVVIIYCYTTLIRKLNAQDRRWLRYIKAILLILVIFTICFAPTNIILIVHHAYNYYYNTDSLYFMYLIALCLGSLNSCLDPFLYFVMAKIVDQLTS</sequence>
<evidence type="ECO:0000313" key="15">
    <source>
        <dbReference type="Ensembl" id="ENSNGAP00000010692.1"/>
    </source>
</evidence>
<keyword evidence="4 12" id="KW-1133">Transmembrane helix</keyword>
<keyword evidence="3 12" id="KW-0812">Transmembrane</keyword>
<keyword evidence="10" id="KW-0807">Transducer</keyword>
<feature type="transmembrane region" description="Helical" evidence="12">
    <location>
        <begin position="262"/>
        <end position="284"/>
    </location>
</feature>
<keyword evidence="7 11" id="KW-1015">Disulfide bond</keyword>
<dbReference type="FunFam" id="1.20.1070.10:FF:000040">
    <property type="entry name" value="Coagulation factor 2 (thrombin) receptor"/>
    <property type="match status" value="1"/>
</dbReference>
<evidence type="ECO:0000256" key="1">
    <source>
        <dbReference type="ARBA" id="ARBA00004651"/>
    </source>
</evidence>
<dbReference type="GO" id="GO:0016324">
    <property type="term" value="C:apical plasma membrane"/>
    <property type="evidence" value="ECO:0007669"/>
    <property type="project" value="Ensembl"/>
</dbReference>
<evidence type="ECO:0000256" key="6">
    <source>
        <dbReference type="ARBA" id="ARBA00023136"/>
    </source>
</evidence>
<protein>
    <submittedName>
        <fullName evidence="15">Coagulation factor II thrombin receptor like 2</fullName>
    </submittedName>
</protein>
<dbReference type="SUPFAM" id="SSF81321">
    <property type="entry name" value="Family A G protein-coupled receptor-like"/>
    <property type="match status" value="1"/>
</dbReference>
<feature type="signal peptide" evidence="13">
    <location>
        <begin position="1"/>
        <end position="21"/>
    </location>
</feature>
<evidence type="ECO:0000313" key="16">
    <source>
        <dbReference type="Proteomes" id="UP000694381"/>
    </source>
</evidence>
<organism evidence="15 16">
    <name type="scientific">Nannospalax galili</name>
    <name type="common">Northern Israeli blind subterranean mole rat</name>
    <name type="synonym">Spalax galili</name>
    <dbReference type="NCBI Taxonomy" id="1026970"/>
    <lineage>
        <taxon>Eukaryota</taxon>
        <taxon>Metazoa</taxon>
        <taxon>Chordata</taxon>
        <taxon>Craniata</taxon>
        <taxon>Vertebrata</taxon>
        <taxon>Euteleostomi</taxon>
        <taxon>Mammalia</taxon>
        <taxon>Eutheria</taxon>
        <taxon>Euarchontoglires</taxon>
        <taxon>Glires</taxon>
        <taxon>Rodentia</taxon>
        <taxon>Myomorpha</taxon>
        <taxon>Muroidea</taxon>
        <taxon>Spalacidae</taxon>
        <taxon>Spalacinae</taxon>
        <taxon>Nannospalax</taxon>
    </lineage>
</organism>
<accession>A0A8C6QZM1</accession>
<dbReference type="InterPro" id="IPR000276">
    <property type="entry name" value="GPCR_Rhodpsn"/>
</dbReference>
<dbReference type="GO" id="GO:0032991">
    <property type="term" value="C:protein-containing complex"/>
    <property type="evidence" value="ECO:0007669"/>
    <property type="project" value="Ensembl"/>
</dbReference>
<dbReference type="PRINTS" id="PR01429">
    <property type="entry name" value="PROTEASEAR3"/>
</dbReference>
<keyword evidence="6 12" id="KW-0472">Membrane</keyword>
<evidence type="ECO:0000259" key="14">
    <source>
        <dbReference type="PROSITE" id="PS50262"/>
    </source>
</evidence>
<dbReference type="Ensembl" id="ENSNGAT00000016232.1">
    <property type="protein sequence ID" value="ENSNGAP00000010692.1"/>
    <property type="gene ID" value="ENSNGAG00000013049.1"/>
</dbReference>
<dbReference type="PANTHER" id="PTHR24232">
    <property type="entry name" value="G-PROTEIN COUPLED RECEPTOR"/>
    <property type="match status" value="1"/>
</dbReference>
<dbReference type="GO" id="GO:0032024">
    <property type="term" value="P:positive regulation of insulin secretion"/>
    <property type="evidence" value="ECO:0007669"/>
    <property type="project" value="Ensembl"/>
</dbReference>
<dbReference type="AlphaFoldDB" id="A0A8C6QZM1"/>
<dbReference type="Gene3D" id="1.20.1070.10">
    <property type="entry name" value="Rhodopsin 7-helix transmembrane proteins"/>
    <property type="match status" value="1"/>
</dbReference>
<feature type="transmembrane region" description="Helical" evidence="12">
    <location>
        <begin position="98"/>
        <end position="119"/>
    </location>
</feature>
<reference evidence="15" key="1">
    <citation type="submission" date="2025-08" db="UniProtKB">
        <authorList>
            <consortium name="Ensembl"/>
        </authorList>
    </citation>
    <scope>IDENTIFICATION</scope>
</reference>
<evidence type="ECO:0000256" key="4">
    <source>
        <dbReference type="ARBA" id="ARBA00022989"/>
    </source>
</evidence>
<evidence type="ECO:0000256" key="11">
    <source>
        <dbReference type="PIRSR" id="PIRSR603912-52"/>
    </source>
</evidence>
<evidence type="ECO:0000256" key="13">
    <source>
        <dbReference type="SAM" id="SignalP"/>
    </source>
</evidence>
<evidence type="ECO:0000256" key="10">
    <source>
        <dbReference type="ARBA" id="ARBA00023224"/>
    </source>
</evidence>
<dbReference type="PROSITE" id="PS50262">
    <property type="entry name" value="G_PROTEIN_RECEP_F1_2"/>
    <property type="match status" value="1"/>
</dbReference>
<name>A0A8C6QZM1_NANGA</name>
<dbReference type="InterPro" id="IPR003943">
    <property type="entry name" value="Prot_act_rcpt_3"/>
</dbReference>
<dbReference type="GO" id="GO:0007200">
    <property type="term" value="P:phospholipase C-activating G protein-coupled receptor signaling pathway"/>
    <property type="evidence" value="ECO:0007669"/>
    <property type="project" value="TreeGrafter"/>
</dbReference>
<proteinExistence type="predicted"/>
<dbReference type="GO" id="GO:1990806">
    <property type="term" value="P:ligand-gated ion channel signaling pathway"/>
    <property type="evidence" value="ECO:0007669"/>
    <property type="project" value="Ensembl"/>
</dbReference>
<keyword evidence="5" id="KW-0297">G-protein coupled receptor</keyword>
<dbReference type="GO" id="GO:0035025">
    <property type="term" value="P:positive regulation of Rho protein signal transduction"/>
    <property type="evidence" value="ECO:0007669"/>
    <property type="project" value="TreeGrafter"/>
</dbReference>
<dbReference type="PANTHER" id="PTHR24232:SF0">
    <property type="entry name" value="PROTEINASE-ACTIVATED RECEPTOR 3"/>
    <property type="match status" value="1"/>
</dbReference>
<feature type="transmembrane region" description="Helical" evidence="12">
    <location>
        <begin position="173"/>
        <end position="191"/>
    </location>
</feature>
<evidence type="ECO:0000256" key="9">
    <source>
        <dbReference type="ARBA" id="ARBA00023180"/>
    </source>
</evidence>
<feature type="domain" description="G-protein coupled receptors family 1 profile" evidence="14">
    <location>
        <begin position="113"/>
        <end position="360"/>
    </location>
</feature>
<evidence type="ECO:0000256" key="5">
    <source>
        <dbReference type="ARBA" id="ARBA00023040"/>
    </source>
</evidence>
<feature type="transmembrane region" description="Helical" evidence="12">
    <location>
        <begin position="339"/>
        <end position="362"/>
    </location>
</feature>
<evidence type="ECO:0000256" key="3">
    <source>
        <dbReference type="ARBA" id="ARBA00022692"/>
    </source>
</evidence>
<dbReference type="GeneTree" id="ENSGT01050000244840"/>
<feature type="transmembrane region" description="Helical" evidence="12">
    <location>
        <begin position="211"/>
        <end position="233"/>
    </location>
</feature>
<dbReference type="GO" id="GO:0048018">
    <property type="term" value="F:receptor ligand activity"/>
    <property type="evidence" value="ECO:0007669"/>
    <property type="project" value="Ensembl"/>
</dbReference>
<reference evidence="15" key="2">
    <citation type="submission" date="2025-09" db="UniProtKB">
        <authorList>
            <consortium name="Ensembl"/>
        </authorList>
    </citation>
    <scope>IDENTIFICATION</scope>
</reference>
<feature type="transmembrane region" description="Helical" evidence="12">
    <location>
        <begin position="305"/>
        <end position="327"/>
    </location>
</feature>
<dbReference type="OMA" id="VVFYGNM"/>
<keyword evidence="16" id="KW-1185">Reference proteome</keyword>
<feature type="disulfide bond" evidence="11">
    <location>
        <begin position="168"/>
        <end position="247"/>
    </location>
</feature>
<keyword evidence="13" id="KW-0732">Signal</keyword>
<dbReference type="Proteomes" id="UP000694381">
    <property type="component" value="Unassembled WGS sequence"/>
</dbReference>
<dbReference type="PRINTS" id="PR00237">
    <property type="entry name" value="GPCRRHODOPSN"/>
</dbReference>
<dbReference type="Pfam" id="PF00001">
    <property type="entry name" value="7tm_1"/>
    <property type="match status" value="1"/>
</dbReference>